<organism evidence="2 3">
    <name type="scientific">Drosophila ananassae</name>
    <name type="common">Fruit fly</name>
    <dbReference type="NCBI Taxonomy" id="7217"/>
    <lineage>
        <taxon>Eukaryota</taxon>
        <taxon>Metazoa</taxon>
        <taxon>Ecdysozoa</taxon>
        <taxon>Arthropoda</taxon>
        <taxon>Hexapoda</taxon>
        <taxon>Insecta</taxon>
        <taxon>Pterygota</taxon>
        <taxon>Neoptera</taxon>
        <taxon>Endopterygota</taxon>
        <taxon>Diptera</taxon>
        <taxon>Brachycera</taxon>
        <taxon>Muscomorpha</taxon>
        <taxon>Ephydroidea</taxon>
        <taxon>Drosophilidae</taxon>
        <taxon>Drosophila</taxon>
        <taxon>Sophophora</taxon>
    </lineage>
</organism>
<keyword evidence="3" id="KW-1185">Reference proteome</keyword>
<feature type="transmembrane region" description="Helical" evidence="1">
    <location>
        <begin position="109"/>
        <end position="132"/>
    </location>
</feature>
<dbReference type="Proteomes" id="UP000007801">
    <property type="component" value="Unassembled WGS sequence"/>
</dbReference>
<dbReference type="GeneID" id="26514476"/>
<evidence type="ECO:0000313" key="2">
    <source>
        <dbReference type="EMBL" id="KPU78874.1"/>
    </source>
</evidence>
<feature type="transmembrane region" description="Helical" evidence="1">
    <location>
        <begin position="138"/>
        <end position="160"/>
    </location>
</feature>
<dbReference type="OrthoDB" id="7835578at2759"/>
<feature type="transmembrane region" description="Helical" evidence="1">
    <location>
        <begin position="172"/>
        <end position="190"/>
    </location>
</feature>
<dbReference type="EMBL" id="CH902618">
    <property type="protein sequence ID" value="KPU78874.1"/>
    <property type="molecule type" value="Genomic_DNA"/>
</dbReference>
<dbReference type="InParanoid" id="A0A0P8ZW74"/>
<evidence type="ECO:0000256" key="1">
    <source>
        <dbReference type="SAM" id="Phobius"/>
    </source>
</evidence>
<keyword evidence="1" id="KW-1133">Transmembrane helix</keyword>
<keyword evidence="1" id="KW-0812">Transmembrane</keyword>
<protein>
    <submittedName>
        <fullName evidence="2">Uncharacterized protein</fullName>
    </submittedName>
</protein>
<evidence type="ECO:0000313" key="3">
    <source>
        <dbReference type="Proteomes" id="UP000007801"/>
    </source>
</evidence>
<keyword evidence="1" id="KW-0472">Membrane</keyword>
<dbReference type="AlphaFoldDB" id="A0A0P8ZW74"/>
<gene>
    <name evidence="2" type="primary">Dana\GF27067</name>
    <name evidence="2" type="ORF">GF27067</name>
</gene>
<feature type="transmembrane region" description="Helical" evidence="1">
    <location>
        <begin position="60"/>
        <end position="85"/>
    </location>
</feature>
<accession>A0A0P8ZW74</accession>
<dbReference type="KEGG" id="dan:26514476"/>
<name>A0A0P8ZW74_DROAN</name>
<reference evidence="2 3" key="1">
    <citation type="journal article" date="2007" name="Nature">
        <title>Evolution of genes and genomes on the Drosophila phylogeny.</title>
        <authorList>
            <consortium name="Drosophila 12 Genomes Consortium"/>
            <person name="Clark A.G."/>
            <person name="Eisen M.B."/>
            <person name="Smith D.R."/>
            <person name="Bergman C.M."/>
            <person name="Oliver B."/>
            <person name="Markow T.A."/>
            <person name="Kaufman T.C."/>
            <person name="Kellis M."/>
            <person name="Gelbart W."/>
            <person name="Iyer V.N."/>
            <person name="Pollard D.A."/>
            <person name="Sackton T.B."/>
            <person name="Larracuente A.M."/>
            <person name="Singh N.D."/>
            <person name="Abad J.P."/>
            <person name="Abt D.N."/>
            <person name="Adryan B."/>
            <person name="Aguade M."/>
            <person name="Akashi H."/>
            <person name="Anderson W.W."/>
            <person name="Aquadro C.F."/>
            <person name="Ardell D.H."/>
            <person name="Arguello R."/>
            <person name="Artieri C.G."/>
            <person name="Barbash D.A."/>
            <person name="Barker D."/>
            <person name="Barsanti P."/>
            <person name="Batterham P."/>
            <person name="Batzoglou S."/>
            <person name="Begun D."/>
            <person name="Bhutkar A."/>
            <person name="Blanco E."/>
            <person name="Bosak S.A."/>
            <person name="Bradley R.K."/>
            <person name="Brand A.D."/>
            <person name="Brent M.R."/>
            <person name="Brooks A.N."/>
            <person name="Brown R.H."/>
            <person name="Butlin R.K."/>
            <person name="Caggese C."/>
            <person name="Calvi B.R."/>
            <person name="Bernardo de Carvalho A."/>
            <person name="Caspi A."/>
            <person name="Castrezana S."/>
            <person name="Celniker S.E."/>
            <person name="Chang J.L."/>
            <person name="Chapple C."/>
            <person name="Chatterji S."/>
            <person name="Chinwalla A."/>
            <person name="Civetta A."/>
            <person name="Clifton S.W."/>
            <person name="Comeron J.M."/>
            <person name="Costello J.C."/>
            <person name="Coyne J.A."/>
            <person name="Daub J."/>
            <person name="David R.G."/>
            <person name="Delcher A.L."/>
            <person name="Delehaunty K."/>
            <person name="Do C.B."/>
            <person name="Ebling H."/>
            <person name="Edwards K."/>
            <person name="Eickbush T."/>
            <person name="Evans J.D."/>
            <person name="Filipski A."/>
            <person name="Findeiss S."/>
            <person name="Freyhult E."/>
            <person name="Fulton L."/>
            <person name="Fulton R."/>
            <person name="Garcia A.C."/>
            <person name="Gardiner A."/>
            <person name="Garfield D.A."/>
            <person name="Garvin B.E."/>
            <person name="Gibson G."/>
            <person name="Gilbert D."/>
            <person name="Gnerre S."/>
            <person name="Godfrey J."/>
            <person name="Good R."/>
            <person name="Gotea V."/>
            <person name="Gravely B."/>
            <person name="Greenberg A.J."/>
            <person name="Griffiths-Jones S."/>
            <person name="Gross S."/>
            <person name="Guigo R."/>
            <person name="Gustafson E.A."/>
            <person name="Haerty W."/>
            <person name="Hahn M.W."/>
            <person name="Halligan D.L."/>
            <person name="Halpern A.L."/>
            <person name="Halter G.M."/>
            <person name="Han M.V."/>
            <person name="Heger A."/>
            <person name="Hillier L."/>
            <person name="Hinrichs A.S."/>
            <person name="Holmes I."/>
            <person name="Hoskins R.A."/>
            <person name="Hubisz M.J."/>
            <person name="Hultmark D."/>
            <person name="Huntley M.A."/>
            <person name="Jaffe D.B."/>
            <person name="Jagadeeshan S."/>
            <person name="Jeck W.R."/>
            <person name="Johnson J."/>
            <person name="Jones C.D."/>
            <person name="Jordan W.C."/>
            <person name="Karpen G.H."/>
            <person name="Kataoka E."/>
            <person name="Keightley P.D."/>
            <person name="Kheradpour P."/>
            <person name="Kirkness E.F."/>
            <person name="Koerich L.B."/>
            <person name="Kristiansen K."/>
            <person name="Kudrna D."/>
            <person name="Kulathinal R.J."/>
            <person name="Kumar S."/>
            <person name="Kwok R."/>
            <person name="Lander E."/>
            <person name="Langley C.H."/>
            <person name="Lapoint R."/>
            <person name="Lazzaro B.P."/>
            <person name="Lee S.J."/>
            <person name="Levesque L."/>
            <person name="Li R."/>
            <person name="Lin C.F."/>
            <person name="Lin M.F."/>
            <person name="Lindblad-Toh K."/>
            <person name="Llopart A."/>
            <person name="Long M."/>
            <person name="Low L."/>
            <person name="Lozovsky E."/>
            <person name="Lu J."/>
            <person name="Luo M."/>
            <person name="Machado C.A."/>
            <person name="Makalowski W."/>
            <person name="Marzo M."/>
            <person name="Matsuda M."/>
            <person name="Matzkin L."/>
            <person name="McAllister B."/>
            <person name="McBride C.S."/>
            <person name="McKernan B."/>
            <person name="McKernan K."/>
            <person name="Mendez-Lago M."/>
            <person name="Minx P."/>
            <person name="Mollenhauer M.U."/>
            <person name="Montooth K."/>
            <person name="Mount S.M."/>
            <person name="Mu X."/>
            <person name="Myers E."/>
            <person name="Negre B."/>
            <person name="Newfeld S."/>
            <person name="Nielsen R."/>
            <person name="Noor M.A."/>
            <person name="O'Grady P."/>
            <person name="Pachter L."/>
            <person name="Papaceit M."/>
            <person name="Parisi M.J."/>
            <person name="Parisi M."/>
            <person name="Parts L."/>
            <person name="Pedersen J.S."/>
            <person name="Pesole G."/>
            <person name="Phillippy A.M."/>
            <person name="Ponting C.P."/>
            <person name="Pop M."/>
            <person name="Porcelli D."/>
            <person name="Powell J.R."/>
            <person name="Prohaska S."/>
            <person name="Pruitt K."/>
            <person name="Puig M."/>
            <person name="Quesneville H."/>
            <person name="Ram K.R."/>
            <person name="Rand D."/>
            <person name="Rasmussen M.D."/>
            <person name="Reed L.K."/>
            <person name="Reenan R."/>
            <person name="Reily A."/>
            <person name="Remington K.A."/>
            <person name="Rieger T.T."/>
            <person name="Ritchie M.G."/>
            <person name="Robin C."/>
            <person name="Rogers Y.H."/>
            <person name="Rohde C."/>
            <person name="Rozas J."/>
            <person name="Rubenfield M.J."/>
            <person name="Ruiz A."/>
            <person name="Russo S."/>
            <person name="Salzberg S.L."/>
            <person name="Sanchez-Gracia A."/>
            <person name="Saranga D.J."/>
            <person name="Sato H."/>
            <person name="Schaeffer S.W."/>
            <person name="Schatz M.C."/>
            <person name="Schlenke T."/>
            <person name="Schwartz R."/>
            <person name="Segarra C."/>
            <person name="Singh R.S."/>
            <person name="Sirot L."/>
            <person name="Sirota M."/>
            <person name="Sisneros N.B."/>
            <person name="Smith C.D."/>
            <person name="Smith T.F."/>
            <person name="Spieth J."/>
            <person name="Stage D.E."/>
            <person name="Stark A."/>
            <person name="Stephan W."/>
            <person name="Strausberg R.L."/>
            <person name="Strempel S."/>
            <person name="Sturgill D."/>
            <person name="Sutton G."/>
            <person name="Sutton G.G."/>
            <person name="Tao W."/>
            <person name="Teichmann S."/>
            <person name="Tobari Y.N."/>
            <person name="Tomimura Y."/>
            <person name="Tsolas J.M."/>
            <person name="Valente V.L."/>
            <person name="Venter E."/>
            <person name="Venter J.C."/>
            <person name="Vicario S."/>
            <person name="Vieira F.G."/>
            <person name="Vilella A.J."/>
            <person name="Villasante A."/>
            <person name="Walenz B."/>
            <person name="Wang J."/>
            <person name="Wasserman M."/>
            <person name="Watts T."/>
            <person name="Wilson D."/>
            <person name="Wilson R.K."/>
            <person name="Wing R.A."/>
            <person name="Wolfner M.F."/>
            <person name="Wong A."/>
            <person name="Wong G.K."/>
            <person name="Wu C.I."/>
            <person name="Wu G."/>
            <person name="Yamamoto D."/>
            <person name="Yang H.P."/>
            <person name="Yang S.P."/>
            <person name="Yorke J.A."/>
            <person name="Yoshida K."/>
            <person name="Zdobnov E."/>
            <person name="Zhang P."/>
            <person name="Zhang Y."/>
            <person name="Zimin A.V."/>
            <person name="Baldwin J."/>
            <person name="Abdouelleil A."/>
            <person name="Abdulkadir J."/>
            <person name="Abebe A."/>
            <person name="Abera B."/>
            <person name="Abreu J."/>
            <person name="Acer S.C."/>
            <person name="Aftuck L."/>
            <person name="Alexander A."/>
            <person name="An P."/>
            <person name="Anderson E."/>
            <person name="Anderson S."/>
            <person name="Arachi H."/>
            <person name="Azer M."/>
            <person name="Bachantsang P."/>
            <person name="Barry A."/>
            <person name="Bayul T."/>
            <person name="Berlin A."/>
            <person name="Bessette D."/>
            <person name="Bloom T."/>
            <person name="Blye J."/>
            <person name="Boguslavskiy L."/>
            <person name="Bonnet C."/>
            <person name="Boukhgalter B."/>
            <person name="Bourzgui I."/>
            <person name="Brown A."/>
            <person name="Cahill P."/>
            <person name="Channer S."/>
            <person name="Cheshatsang Y."/>
            <person name="Chuda L."/>
            <person name="Citroen M."/>
            <person name="Collymore A."/>
            <person name="Cooke P."/>
            <person name="Costello M."/>
            <person name="D'Aco K."/>
            <person name="Daza R."/>
            <person name="De Haan G."/>
            <person name="DeGray S."/>
            <person name="DeMaso C."/>
            <person name="Dhargay N."/>
            <person name="Dooley K."/>
            <person name="Dooley E."/>
            <person name="Doricent M."/>
            <person name="Dorje P."/>
            <person name="Dorjee K."/>
            <person name="Dupes A."/>
            <person name="Elong R."/>
            <person name="Falk J."/>
            <person name="Farina A."/>
            <person name="Faro S."/>
            <person name="Ferguson D."/>
            <person name="Fisher S."/>
            <person name="Foley C.D."/>
            <person name="Franke A."/>
            <person name="Friedrich D."/>
            <person name="Gadbois L."/>
            <person name="Gearin G."/>
            <person name="Gearin C.R."/>
            <person name="Giannoukos G."/>
            <person name="Goode T."/>
            <person name="Graham J."/>
            <person name="Grandbois E."/>
            <person name="Grewal S."/>
            <person name="Gyaltsen K."/>
            <person name="Hafez N."/>
            <person name="Hagos B."/>
            <person name="Hall J."/>
            <person name="Henson C."/>
            <person name="Hollinger A."/>
            <person name="Honan T."/>
            <person name="Huard M.D."/>
            <person name="Hughes L."/>
            <person name="Hurhula B."/>
            <person name="Husby M.E."/>
            <person name="Kamat A."/>
            <person name="Kanga B."/>
            <person name="Kashin S."/>
            <person name="Khazanovich D."/>
            <person name="Kisner P."/>
            <person name="Lance K."/>
            <person name="Lara M."/>
            <person name="Lee W."/>
            <person name="Lennon N."/>
            <person name="Letendre F."/>
            <person name="LeVine R."/>
            <person name="Lipovsky A."/>
            <person name="Liu X."/>
            <person name="Liu J."/>
            <person name="Liu S."/>
            <person name="Lokyitsang T."/>
            <person name="Lokyitsang Y."/>
            <person name="Lubonja R."/>
            <person name="Lui A."/>
            <person name="MacDonald P."/>
            <person name="Magnisalis V."/>
            <person name="Maru K."/>
            <person name="Matthews C."/>
            <person name="McCusker W."/>
            <person name="McDonough S."/>
            <person name="Mehta T."/>
            <person name="Meldrim J."/>
            <person name="Meneus L."/>
            <person name="Mihai O."/>
            <person name="Mihalev A."/>
            <person name="Mihova T."/>
            <person name="Mittelman R."/>
            <person name="Mlenga V."/>
            <person name="Montmayeur A."/>
            <person name="Mulrain L."/>
            <person name="Navidi A."/>
            <person name="Naylor J."/>
            <person name="Negash T."/>
            <person name="Nguyen T."/>
            <person name="Nguyen N."/>
            <person name="Nicol R."/>
            <person name="Norbu C."/>
            <person name="Norbu N."/>
            <person name="Novod N."/>
            <person name="O'Neill B."/>
            <person name="Osman S."/>
            <person name="Markiewicz E."/>
            <person name="Oyono O.L."/>
            <person name="Patti C."/>
            <person name="Phunkhang P."/>
            <person name="Pierre F."/>
            <person name="Priest M."/>
            <person name="Raghuraman S."/>
            <person name="Rege F."/>
            <person name="Reyes R."/>
            <person name="Rise C."/>
            <person name="Rogov P."/>
            <person name="Ross K."/>
            <person name="Ryan E."/>
            <person name="Settipalli S."/>
            <person name="Shea T."/>
            <person name="Sherpa N."/>
            <person name="Shi L."/>
            <person name="Shih D."/>
            <person name="Sparrow T."/>
            <person name="Spaulding J."/>
            <person name="Stalker J."/>
            <person name="Stange-Thomann N."/>
            <person name="Stavropoulos S."/>
            <person name="Stone C."/>
            <person name="Strader C."/>
            <person name="Tesfaye S."/>
            <person name="Thomson T."/>
            <person name="Thoulutsang Y."/>
            <person name="Thoulutsang D."/>
            <person name="Topham K."/>
            <person name="Topping I."/>
            <person name="Tsamla T."/>
            <person name="Vassiliev H."/>
            <person name="Vo A."/>
            <person name="Wangchuk T."/>
            <person name="Wangdi T."/>
            <person name="Weiand M."/>
            <person name="Wilkinson J."/>
            <person name="Wilson A."/>
            <person name="Yadav S."/>
            <person name="Young G."/>
            <person name="Yu Q."/>
            <person name="Zembek L."/>
            <person name="Zhong D."/>
            <person name="Zimmer A."/>
            <person name="Zwirko Z."/>
            <person name="Jaffe D.B."/>
            <person name="Alvarez P."/>
            <person name="Brockman W."/>
            <person name="Butler J."/>
            <person name="Chin C."/>
            <person name="Gnerre S."/>
            <person name="Grabherr M."/>
            <person name="Kleber M."/>
            <person name="Mauceli E."/>
            <person name="MacCallum I."/>
        </authorList>
    </citation>
    <scope>NUCLEOTIDE SEQUENCE [LARGE SCALE GENOMIC DNA]</scope>
    <source>
        <strain evidence="3">Tucson 14024-0371.13</strain>
    </source>
</reference>
<proteinExistence type="predicted"/>
<sequence length="228" mass="26943">MFKLKLFDNQICELGDSYDLIADACRDQNDIFSFQDTRAIRPYKRAVISLLKGEMNCYPFFHWVMFVFSWYGTLSSIFNFVQLLIEKDSITLWKNYLLYDKVSRAPRRYLNFIQEFILICVWGSLFYAVLFVSPSHMIPWLCVHGFCCVVNLMTLIANFIMGDLSPKMRLPVVINLLVHLACIVFINMGLKSFRYALTVDRVEDLMLSIRQMETIIEYSYFIINNRQY</sequence>